<organism evidence="1 2">
    <name type="scientific">Methylobacterium crusticola</name>
    <dbReference type="NCBI Taxonomy" id="1697972"/>
    <lineage>
        <taxon>Bacteria</taxon>
        <taxon>Pseudomonadati</taxon>
        <taxon>Pseudomonadota</taxon>
        <taxon>Alphaproteobacteria</taxon>
        <taxon>Hyphomicrobiales</taxon>
        <taxon>Methylobacteriaceae</taxon>
        <taxon>Methylobacterium</taxon>
    </lineage>
</organism>
<keyword evidence="2" id="KW-1185">Reference proteome</keyword>
<dbReference type="EMBL" id="BPQH01000020">
    <property type="protein sequence ID" value="GJD52531.1"/>
    <property type="molecule type" value="Genomic_DNA"/>
</dbReference>
<gene>
    <name evidence="1" type="ORF">OPKNFCMD_5297</name>
</gene>
<dbReference type="RefSeq" id="WP_128560641.1">
    <property type="nucleotide sequence ID" value="NZ_BPQH01000020.1"/>
</dbReference>
<comment type="caution">
    <text evidence="1">The sequence shown here is derived from an EMBL/GenBank/DDBJ whole genome shotgun (WGS) entry which is preliminary data.</text>
</comment>
<evidence type="ECO:0000313" key="1">
    <source>
        <dbReference type="EMBL" id="GJD52531.1"/>
    </source>
</evidence>
<name>A0ABQ4R4B5_9HYPH</name>
<reference evidence="1" key="1">
    <citation type="journal article" date="2021" name="Front. Microbiol.">
        <title>Comprehensive Comparative Genomics and Phenotyping of Methylobacterium Species.</title>
        <authorList>
            <person name="Alessa O."/>
            <person name="Ogura Y."/>
            <person name="Fujitani Y."/>
            <person name="Takami H."/>
            <person name="Hayashi T."/>
            <person name="Sahin N."/>
            <person name="Tani A."/>
        </authorList>
    </citation>
    <scope>NUCLEOTIDE SEQUENCE</scope>
    <source>
        <strain evidence="1">KCTC 52305</strain>
    </source>
</reference>
<accession>A0ABQ4R4B5</accession>
<sequence>MATIGSFTQTQTGFSGDITTLTIPNRKVAIVAETERSGERAPTHRIYRGKAEIGAGWAKRSKEERAYISIKLDDASLPAPLYAALCGEEDGKTYSLIWTRPNGRRRD</sequence>
<protein>
    <recommendedName>
        <fullName evidence="3">DUF736 domain-containing protein</fullName>
    </recommendedName>
</protein>
<evidence type="ECO:0008006" key="3">
    <source>
        <dbReference type="Google" id="ProtNLM"/>
    </source>
</evidence>
<evidence type="ECO:0000313" key="2">
    <source>
        <dbReference type="Proteomes" id="UP001055167"/>
    </source>
</evidence>
<dbReference type="Proteomes" id="UP001055167">
    <property type="component" value="Unassembled WGS sequence"/>
</dbReference>
<reference evidence="1" key="2">
    <citation type="submission" date="2021-08" db="EMBL/GenBank/DDBJ databases">
        <authorList>
            <person name="Tani A."/>
            <person name="Ola A."/>
            <person name="Ogura Y."/>
            <person name="Katsura K."/>
            <person name="Hayashi T."/>
        </authorList>
    </citation>
    <scope>NUCLEOTIDE SEQUENCE</scope>
    <source>
        <strain evidence="1">KCTC 52305</strain>
    </source>
</reference>
<proteinExistence type="predicted"/>
<dbReference type="Pfam" id="PF05284">
    <property type="entry name" value="DUF736"/>
    <property type="match status" value="1"/>
</dbReference>
<dbReference type="InterPro" id="IPR007948">
    <property type="entry name" value="DUF736"/>
</dbReference>